<dbReference type="InterPro" id="IPR007854">
    <property type="entry name" value="Fip1_dom"/>
</dbReference>
<dbReference type="PANTHER" id="PTHR36884">
    <property type="entry name" value="FIP1[III]-LIKE PROTEIN"/>
    <property type="match status" value="1"/>
</dbReference>
<dbReference type="AlphaFoldDB" id="A0A8K0IYK1"/>
<evidence type="ECO:0000313" key="8">
    <source>
        <dbReference type="Proteomes" id="UP000797356"/>
    </source>
</evidence>
<feature type="domain" description="Pre-mRNA polyadenylation factor Fip1" evidence="6">
    <location>
        <begin position="217"/>
        <end position="259"/>
    </location>
</feature>
<evidence type="ECO:0000256" key="2">
    <source>
        <dbReference type="ARBA" id="ARBA00007459"/>
    </source>
</evidence>
<dbReference type="Proteomes" id="UP000797356">
    <property type="component" value="Chromosome 16"/>
</dbReference>
<gene>
    <name evidence="7" type="ORF">COCNU_16G004580</name>
</gene>
<sequence>MDDDMDDFGDLYGDLEDRVNAGIPCVQENQYSRSADRTISSLKRGGFDSINGEHNSDDRIGEGNARPLASNRGMESLAFGVDESRNSSDSEDDLRIVLNEDDCSKMPPSQRANLGNGGLAVGEGQGEEEDEDLVNLYGTDCPQKNLKWGDRLSSPTWDGAGSNPGGFLYTGKTSVPGRGDRDQLMMLSSEASCNLSIPASAQNGYSFTLPRNRTIFDISIEAFEQKPWRQPQVDITDYFNFGLDEDSWEIYCKNLGQFRQQVFALDYNLSRLNQVDSELGSPKAMLSKAAQWGHKEKCFLDMGNVEERLMGLQMPKGRAIQVESGVGERTPSIDIRQPRYGDSDVVIQIAMDDCMKDVSIPCVGELEHAEQGHVDCSMLECQNEPNEGMLSLDHDDQRCWETTNPLMHCYPGVAKTSLRGAAEEVKAKLEYSKVHLILITILNYPRMMSVWRTHDATRKPSLDAVTGLQNSVLSDCYLSNDSIINATKTELEDIKGNTYDCCFSPEGYKGWNTCGHSIMADLNIPAEDEQAFIQSSRKCQNDVGHFEARGTRERKCHHITDMGGHLSSNKETKMPKSYKSIKYAEKHASEKSSTKAYHKKGDHDTPLWRNHDERDFLLEKRPAGRDYSIKHHERYSHEWCHDDQGVGVVHCEHFDKSISEYGSFFLGKDSSMGHKKERENEHIIRTDAVNYDSMTEHRYREKHVQEMHKMYLPKCNRKEEVFDHRLCRPAPCSGRGQRTPERRDKFDESSCFDLYGSNKYIEYDAKRLRHIDGRLLDSQTYEHHVEDERGWHDTSPPRNRLPVSWRFHEKFVDHRKHFAIREIQSMCKKYEWHFVPSSKDCHHLSDENGNKFDYDAYITEERGTYIDDIDLEKRYGWLAKPRLRIDDKVSFWHQESYLLSRKGSFLCEGSPRHEKSLINQHFVAGRKFSDDCRLGNAEKGIINERNAASDAREHNKFVLHNFDKQRHELATLGCRDAFNMCLNGLERKFRKRGSGVTVASERRRDVVYTVDKEKTSRHVEAVNMLEVPLHIPKSDRTLNHPTNLKKRVKELKSEEHSGDHFVKKCEDKHPISQGRDDNEIEEGQLIEESDDQHMGSTTKDWNRKKEVAFPTVAASRRAYVEEKNMQAKESTPDNKIFVGYDSNRILETLAKMEKHRERFKEPIALKQGPAKTLNSQLEVAAVTDEVNQQGPARKRRWGEHSSEWTNIIAVPLEYFVKTTCCIPCEAEKFPTRLI</sequence>
<comment type="subcellular location">
    <subcellularLocation>
        <location evidence="1">Nucleus</location>
    </subcellularLocation>
</comment>
<proteinExistence type="inferred from homology"/>
<evidence type="ECO:0000256" key="5">
    <source>
        <dbReference type="SAM" id="MobiDB-lite"/>
    </source>
</evidence>
<dbReference type="OrthoDB" id="1917198at2759"/>
<evidence type="ECO:0000256" key="1">
    <source>
        <dbReference type="ARBA" id="ARBA00004123"/>
    </source>
</evidence>
<evidence type="ECO:0000259" key="6">
    <source>
        <dbReference type="Pfam" id="PF05182"/>
    </source>
</evidence>
<dbReference type="PANTHER" id="PTHR36884:SF4">
    <property type="entry name" value="FIP1[III]-LIKE PROTEIN"/>
    <property type="match status" value="1"/>
</dbReference>
<organism evidence="7 8">
    <name type="scientific">Cocos nucifera</name>
    <name type="common">Coconut palm</name>
    <dbReference type="NCBI Taxonomy" id="13894"/>
    <lineage>
        <taxon>Eukaryota</taxon>
        <taxon>Viridiplantae</taxon>
        <taxon>Streptophyta</taxon>
        <taxon>Embryophyta</taxon>
        <taxon>Tracheophyta</taxon>
        <taxon>Spermatophyta</taxon>
        <taxon>Magnoliopsida</taxon>
        <taxon>Liliopsida</taxon>
        <taxon>Arecaceae</taxon>
        <taxon>Arecoideae</taxon>
        <taxon>Cocoseae</taxon>
        <taxon>Attaleinae</taxon>
        <taxon>Cocos</taxon>
    </lineage>
</organism>
<feature type="region of interest" description="Disordered" evidence="5">
    <location>
        <begin position="102"/>
        <end position="127"/>
    </location>
</feature>
<evidence type="ECO:0000256" key="3">
    <source>
        <dbReference type="ARBA" id="ARBA00022664"/>
    </source>
</evidence>
<comment type="similarity">
    <text evidence="2">Belongs to the FIP1 family.</text>
</comment>
<evidence type="ECO:0000256" key="4">
    <source>
        <dbReference type="ARBA" id="ARBA00023242"/>
    </source>
</evidence>
<evidence type="ECO:0000313" key="7">
    <source>
        <dbReference type="EMBL" id="KAG1371364.1"/>
    </source>
</evidence>
<dbReference type="EMBL" id="CM017887">
    <property type="protein sequence ID" value="KAG1371364.1"/>
    <property type="molecule type" value="Genomic_DNA"/>
</dbReference>
<reference evidence="7" key="1">
    <citation type="journal article" date="2017" name="Gigascience">
        <title>The genome draft of coconut (Cocos nucifera).</title>
        <authorList>
            <person name="Xiao Y."/>
            <person name="Xu P."/>
            <person name="Fan H."/>
            <person name="Baudouin L."/>
            <person name="Xia W."/>
            <person name="Bocs S."/>
            <person name="Xu J."/>
            <person name="Li Q."/>
            <person name="Guo A."/>
            <person name="Zhou L."/>
            <person name="Li J."/>
            <person name="Wu Y."/>
            <person name="Ma Z."/>
            <person name="Armero A."/>
            <person name="Issali A.E."/>
            <person name="Liu N."/>
            <person name="Peng M."/>
            <person name="Yang Y."/>
        </authorList>
    </citation>
    <scope>NUCLEOTIDE SEQUENCE</scope>
    <source>
        <tissue evidence="7">Spear leaf of Hainan Tall coconut</tissue>
    </source>
</reference>
<feature type="region of interest" description="Disordered" evidence="5">
    <location>
        <begin position="43"/>
        <end position="71"/>
    </location>
</feature>
<dbReference type="GO" id="GO:0006397">
    <property type="term" value="P:mRNA processing"/>
    <property type="evidence" value="ECO:0007669"/>
    <property type="project" value="UniProtKB-KW"/>
</dbReference>
<dbReference type="Pfam" id="PF05182">
    <property type="entry name" value="Fip1"/>
    <property type="match status" value="1"/>
</dbReference>
<keyword evidence="4" id="KW-0539">Nucleus</keyword>
<keyword evidence="8" id="KW-1185">Reference proteome</keyword>
<dbReference type="InterPro" id="IPR044976">
    <property type="entry name" value="FIPS5/FIPS3-like"/>
</dbReference>
<reference evidence="7" key="2">
    <citation type="submission" date="2019-07" db="EMBL/GenBank/DDBJ databases">
        <authorList>
            <person name="Yang Y."/>
            <person name="Bocs S."/>
            <person name="Baudouin L."/>
        </authorList>
    </citation>
    <scope>NUCLEOTIDE SEQUENCE</scope>
    <source>
        <tissue evidence="7">Spear leaf of Hainan Tall coconut</tissue>
    </source>
</reference>
<comment type="caution">
    <text evidence="7">The sequence shown here is derived from an EMBL/GenBank/DDBJ whole genome shotgun (WGS) entry which is preliminary data.</text>
</comment>
<keyword evidence="3" id="KW-0507">mRNA processing</keyword>
<dbReference type="GO" id="GO:0005634">
    <property type="term" value="C:nucleus"/>
    <property type="evidence" value="ECO:0007669"/>
    <property type="project" value="UniProtKB-SubCell"/>
</dbReference>
<protein>
    <submittedName>
        <fullName evidence="7">FIP1[III]-like protein</fullName>
    </submittedName>
</protein>
<feature type="compositionally biased region" description="Gly residues" evidence="5">
    <location>
        <begin position="115"/>
        <end position="124"/>
    </location>
</feature>
<name>A0A8K0IYK1_COCNU</name>
<accession>A0A8K0IYK1</accession>